<proteinExistence type="predicted"/>
<dbReference type="AlphaFoldDB" id="A0A0F4GA51"/>
<dbReference type="InterPro" id="IPR043502">
    <property type="entry name" value="DNA/RNA_pol_sf"/>
</dbReference>
<dbReference type="CDD" id="cd09274">
    <property type="entry name" value="RNase_HI_RT_Ty3"/>
    <property type="match status" value="1"/>
</dbReference>
<sequence length="223" mass="25304">MVQPGRDTLTDRNLQTGAGPLSRRLVVCPGELIEIWPCRGRTLLVVFAEGEYDGEKSEFFVQEIKYLGLTIGRTVSTRIQRKSRPFKPKAPPTKYCYLSFVWLPQCQQAFDEIKLRFTKALVLAYFTLGLETILETNASDFVTAAVLSQRGNDSVMRPVAYLSKKMSLAECNYNIYDKELLAIVKAFAEWRPELASDDGEPVKVLSDHKNRMYLSTYTTEIGL</sequence>
<protein>
    <recommendedName>
        <fullName evidence="1">Reverse transcriptase/retrotransposon-derived protein RNase H-like domain-containing protein</fullName>
    </recommendedName>
</protein>
<dbReference type="Pfam" id="PF17919">
    <property type="entry name" value="RT_RNaseH_2"/>
    <property type="match status" value="1"/>
</dbReference>
<evidence type="ECO:0000313" key="3">
    <source>
        <dbReference type="Proteomes" id="UP000033647"/>
    </source>
</evidence>
<dbReference type="STRING" id="1047168.A0A0F4GA51"/>
<dbReference type="Proteomes" id="UP000033647">
    <property type="component" value="Unassembled WGS sequence"/>
</dbReference>
<dbReference type="PANTHER" id="PTHR34072">
    <property type="entry name" value="ENZYMATIC POLYPROTEIN-RELATED"/>
    <property type="match status" value="1"/>
</dbReference>
<evidence type="ECO:0000259" key="1">
    <source>
        <dbReference type="Pfam" id="PF17919"/>
    </source>
</evidence>
<dbReference type="SUPFAM" id="SSF56672">
    <property type="entry name" value="DNA/RNA polymerases"/>
    <property type="match status" value="1"/>
</dbReference>
<dbReference type="PANTHER" id="PTHR34072:SF52">
    <property type="entry name" value="RIBONUCLEASE H"/>
    <property type="match status" value="1"/>
</dbReference>
<dbReference type="OrthoDB" id="5599418at2759"/>
<name>A0A0F4GA51_9PEZI</name>
<organism evidence="2 3">
    <name type="scientific">Zymoseptoria brevis</name>
    <dbReference type="NCBI Taxonomy" id="1047168"/>
    <lineage>
        <taxon>Eukaryota</taxon>
        <taxon>Fungi</taxon>
        <taxon>Dikarya</taxon>
        <taxon>Ascomycota</taxon>
        <taxon>Pezizomycotina</taxon>
        <taxon>Dothideomycetes</taxon>
        <taxon>Dothideomycetidae</taxon>
        <taxon>Mycosphaerellales</taxon>
        <taxon>Mycosphaerellaceae</taxon>
        <taxon>Zymoseptoria</taxon>
    </lineage>
</organism>
<dbReference type="EMBL" id="LAFY01004378">
    <property type="protein sequence ID" value="KJX93080.1"/>
    <property type="molecule type" value="Genomic_DNA"/>
</dbReference>
<accession>A0A0F4GA51</accession>
<comment type="caution">
    <text evidence="2">The sequence shown here is derived from an EMBL/GenBank/DDBJ whole genome shotgun (WGS) entry which is preliminary data.</text>
</comment>
<feature type="domain" description="Reverse transcriptase/retrotransposon-derived protein RNase H-like" evidence="1">
    <location>
        <begin position="102"/>
        <end position="196"/>
    </location>
</feature>
<keyword evidence="3" id="KW-1185">Reference proteome</keyword>
<gene>
    <name evidence="2" type="ORF">TI39_contig4419g00003</name>
</gene>
<reference evidence="2 3" key="1">
    <citation type="submission" date="2015-03" db="EMBL/GenBank/DDBJ databases">
        <title>RNA-seq based gene annotation and comparative genomics of four Zymoseptoria species reveal species-specific pathogenicity related genes and transposable element activity.</title>
        <authorList>
            <person name="Grandaubert J."/>
            <person name="Bhattacharyya A."/>
            <person name="Stukenbrock E.H."/>
        </authorList>
    </citation>
    <scope>NUCLEOTIDE SEQUENCE [LARGE SCALE GENOMIC DNA]</scope>
    <source>
        <strain evidence="2 3">Zb18110</strain>
    </source>
</reference>
<dbReference type="Gene3D" id="3.10.20.370">
    <property type="match status" value="1"/>
</dbReference>
<dbReference type="InterPro" id="IPR041577">
    <property type="entry name" value="RT_RNaseH_2"/>
</dbReference>
<evidence type="ECO:0000313" key="2">
    <source>
        <dbReference type="EMBL" id="KJX93080.1"/>
    </source>
</evidence>